<evidence type="ECO:0000313" key="2">
    <source>
        <dbReference type="Proteomes" id="UP000199705"/>
    </source>
</evidence>
<dbReference type="Proteomes" id="UP000199705">
    <property type="component" value="Unassembled WGS sequence"/>
</dbReference>
<evidence type="ECO:0000313" key="1">
    <source>
        <dbReference type="EMBL" id="SDH38201.1"/>
    </source>
</evidence>
<protein>
    <submittedName>
        <fullName evidence="1">Uncharacterized protein</fullName>
    </submittedName>
</protein>
<name>A0A1G8BYA0_9SPHI</name>
<keyword evidence="2" id="KW-1185">Reference proteome</keyword>
<dbReference type="AlphaFoldDB" id="A0A1G8BYA0"/>
<dbReference type="EMBL" id="FNCG01000009">
    <property type="protein sequence ID" value="SDH38201.1"/>
    <property type="molecule type" value="Genomic_DNA"/>
</dbReference>
<sequence length="41" mass="5122">MHTSRDRFKIANNLPAKIKFNFSKKDKQDRYYRFIFLSLPW</sequence>
<gene>
    <name evidence="1" type="ORF">SAMN05192573_10991</name>
</gene>
<proteinExistence type="predicted"/>
<organism evidence="1 2">
    <name type="scientific">Mucilaginibacter gossypii</name>
    <dbReference type="NCBI Taxonomy" id="551996"/>
    <lineage>
        <taxon>Bacteria</taxon>
        <taxon>Pseudomonadati</taxon>
        <taxon>Bacteroidota</taxon>
        <taxon>Sphingobacteriia</taxon>
        <taxon>Sphingobacteriales</taxon>
        <taxon>Sphingobacteriaceae</taxon>
        <taxon>Mucilaginibacter</taxon>
    </lineage>
</organism>
<accession>A0A1G8BYA0</accession>
<reference evidence="2" key="1">
    <citation type="submission" date="2016-10" db="EMBL/GenBank/DDBJ databases">
        <authorList>
            <person name="Varghese N."/>
            <person name="Submissions S."/>
        </authorList>
    </citation>
    <scope>NUCLEOTIDE SEQUENCE [LARGE SCALE GENOMIC DNA]</scope>
    <source>
        <strain evidence="2">Gh-67</strain>
    </source>
</reference>